<comment type="caution">
    <text evidence="2">The sequence shown here is derived from an EMBL/GenBank/DDBJ whole genome shotgun (WGS) entry which is preliminary data.</text>
</comment>
<dbReference type="InterPro" id="IPR036737">
    <property type="entry name" value="OmpA-like_sf"/>
</dbReference>
<evidence type="ECO:0000313" key="3">
    <source>
        <dbReference type="Proteomes" id="UP000823860"/>
    </source>
</evidence>
<proteinExistence type="predicted"/>
<dbReference type="Gene3D" id="1.25.40.10">
    <property type="entry name" value="Tetratricopeptide repeat domain"/>
    <property type="match status" value="1"/>
</dbReference>
<gene>
    <name evidence="2" type="ORF">H9785_10600</name>
</gene>
<keyword evidence="1" id="KW-0732">Signal</keyword>
<dbReference type="Gene3D" id="3.30.1330.60">
    <property type="entry name" value="OmpA-like domain"/>
    <property type="match status" value="1"/>
</dbReference>
<evidence type="ECO:0000256" key="1">
    <source>
        <dbReference type="SAM" id="SignalP"/>
    </source>
</evidence>
<dbReference type="PROSITE" id="PS51257">
    <property type="entry name" value="PROKAR_LIPOPROTEIN"/>
    <property type="match status" value="1"/>
</dbReference>
<protein>
    <recommendedName>
        <fullName evidence="4">DUF3868 domain-containing protein</fullName>
    </recommendedName>
</protein>
<dbReference type="SUPFAM" id="SSF48452">
    <property type="entry name" value="TPR-like"/>
    <property type="match status" value="1"/>
</dbReference>
<reference evidence="2" key="2">
    <citation type="submission" date="2021-04" db="EMBL/GenBank/DDBJ databases">
        <authorList>
            <person name="Gilroy R."/>
        </authorList>
    </citation>
    <scope>NUCLEOTIDE SEQUENCE</scope>
    <source>
        <strain evidence="2">ChiHecec1B25-7008</strain>
    </source>
</reference>
<dbReference type="AlphaFoldDB" id="A0A9D2HU52"/>
<feature type="chain" id="PRO_5038482611" description="DUF3868 domain-containing protein" evidence="1">
    <location>
        <begin position="24"/>
        <end position="582"/>
    </location>
</feature>
<evidence type="ECO:0000313" key="2">
    <source>
        <dbReference type="EMBL" id="HJA84401.1"/>
    </source>
</evidence>
<dbReference type="EMBL" id="DWZE01000131">
    <property type="protein sequence ID" value="HJA84401.1"/>
    <property type="molecule type" value="Genomic_DNA"/>
</dbReference>
<dbReference type="InterPro" id="IPR011990">
    <property type="entry name" value="TPR-like_helical_dom_sf"/>
</dbReference>
<dbReference type="SUPFAM" id="SSF103088">
    <property type="entry name" value="OmpA-like"/>
    <property type="match status" value="1"/>
</dbReference>
<evidence type="ECO:0008006" key="4">
    <source>
        <dbReference type="Google" id="ProtNLM"/>
    </source>
</evidence>
<sequence length="582" mass="66155">MKQRSIISLLICTAAAGMLTGCAAQRHNARRAVTTSPCDIVLTPDSANRIDMGIDFHIPARYLSRRARLIITPQLVSGDTVRDEYLPLVVDASVYSKKTLRKEVLEDYQDPYKAQRQPLGKADSLTLTYRHTATLPDGIDAARLRAVISEDGCGECTGLDTLALGSVATPVTLMEDVKESFQVTWIEPEFVVRPKMRQGRGVARLQFVINRHDIRPELGDNRTELEHMVADLRPILADSLATLNSFDIYGMASADGSYPFNDALAQRRAREAKRWLTDHFGLSDAQQRLITTGSRPEGWGPVYEAMRRDGHPDTLAVKRILDTYTRGNDDVQEQHIRRLACWPDIRAKYLQKDRMVEYVYTYTLRSFTDDDELLRMYETRPDAFNEDELLRVASLAKGDTARMTQVYETIQHYFPQNQVAANNLAVLYMRRGDIDKARQALALPGEYSPETLNTLAASYVWKGDYERAVELLQQVDTPEARYNLGLLKAAQRKLQEAYELLRPYRDLNSAITALSVNRNQEADEVMCTLRDDRPVAHYVRALIAARLGRPDELEEHLRAACIDPKLKRRAQDEPDFINLNHR</sequence>
<accession>A0A9D2HU52</accession>
<dbReference type="Proteomes" id="UP000823860">
    <property type="component" value="Unassembled WGS sequence"/>
</dbReference>
<organism evidence="2 3">
    <name type="scientific">Candidatus Bacteroides intestinavium</name>
    <dbReference type="NCBI Taxonomy" id="2838469"/>
    <lineage>
        <taxon>Bacteria</taxon>
        <taxon>Pseudomonadati</taxon>
        <taxon>Bacteroidota</taxon>
        <taxon>Bacteroidia</taxon>
        <taxon>Bacteroidales</taxon>
        <taxon>Bacteroidaceae</taxon>
        <taxon>Bacteroides</taxon>
    </lineage>
</organism>
<feature type="signal peptide" evidence="1">
    <location>
        <begin position="1"/>
        <end position="23"/>
    </location>
</feature>
<reference evidence="2" key="1">
    <citation type="journal article" date="2021" name="PeerJ">
        <title>Extensive microbial diversity within the chicken gut microbiome revealed by metagenomics and culture.</title>
        <authorList>
            <person name="Gilroy R."/>
            <person name="Ravi A."/>
            <person name="Getino M."/>
            <person name="Pursley I."/>
            <person name="Horton D.L."/>
            <person name="Alikhan N.F."/>
            <person name="Baker D."/>
            <person name="Gharbi K."/>
            <person name="Hall N."/>
            <person name="Watson M."/>
            <person name="Adriaenssens E.M."/>
            <person name="Foster-Nyarko E."/>
            <person name="Jarju S."/>
            <person name="Secka A."/>
            <person name="Antonio M."/>
            <person name="Oren A."/>
            <person name="Chaudhuri R.R."/>
            <person name="La Ragione R."/>
            <person name="Hildebrand F."/>
            <person name="Pallen M.J."/>
        </authorList>
    </citation>
    <scope>NUCLEOTIDE SEQUENCE</scope>
    <source>
        <strain evidence="2">ChiHecec1B25-7008</strain>
    </source>
</reference>
<name>A0A9D2HU52_9BACE</name>